<sequence>MVYQETYHEAIYAQHHLKGKKQDFFWRLETPDRLGRAGIDKIGLGALIGAV</sequence>
<name>A0A2X2WAQ7_CITKO</name>
<dbReference type="PANTHER" id="PTHR43583">
    <property type="entry name" value="2-IMINOACETATE SYNTHASE"/>
    <property type="match status" value="1"/>
</dbReference>
<reference evidence="1 2" key="1">
    <citation type="submission" date="2018-06" db="EMBL/GenBank/DDBJ databases">
        <authorList>
            <consortium name="Pathogen Informatics"/>
            <person name="Doyle S."/>
        </authorList>
    </citation>
    <scope>NUCLEOTIDE SEQUENCE [LARGE SCALE GENOMIC DNA]</scope>
    <source>
        <strain evidence="1 2">NCTC10786</strain>
    </source>
</reference>
<dbReference type="AlphaFoldDB" id="A0A2X2WAQ7"/>
<protein>
    <submittedName>
        <fullName evidence="1">Thiamine biosynthesis protein</fullName>
        <ecNumber evidence="1">4.1.99.19</ecNumber>
    </submittedName>
</protein>
<dbReference type="InterPro" id="IPR034428">
    <property type="entry name" value="ThiH/NoCL/HydG-like"/>
</dbReference>
<evidence type="ECO:0000313" key="2">
    <source>
        <dbReference type="Proteomes" id="UP000251584"/>
    </source>
</evidence>
<dbReference type="GO" id="GO:0036355">
    <property type="term" value="F:2-iminoacetate synthase activity"/>
    <property type="evidence" value="ECO:0007669"/>
    <property type="project" value="UniProtKB-EC"/>
</dbReference>
<gene>
    <name evidence="1" type="primary">thiH_2</name>
    <name evidence="1" type="ORF">NCTC10786_03600</name>
</gene>
<dbReference type="EC" id="4.1.99.19" evidence="1"/>
<dbReference type="Gene3D" id="3.20.20.70">
    <property type="entry name" value="Aldolase class I"/>
    <property type="match status" value="1"/>
</dbReference>
<keyword evidence="1" id="KW-0456">Lyase</keyword>
<dbReference type="EMBL" id="UAVY01000006">
    <property type="protein sequence ID" value="SQB36537.1"/>
    <property type="molecule type" value="Genomic_DNA"/>
</dbReference>
<dbReference type="InterPro" id="IPR013785">
    <property type="entry name" value="Aldolase_TIM"/>
</dbReference>
<dbReference type="PANTHER" id="PTHR43583:SF1">
    <property type="entry name" value="2-IMINOACETATE SYNTHASE"/>
    <property type="match status" value="1"/>
</dbReference>
<dbReference type="Proteomes" id="UP000251584">
    <property type="component" value="Unassembled WGS sequence"/>
</dbReference>
<evidence type="ECO:0000313" key="1">
    <source>
        <dbReference type="EMBL" id="SQB36537.1"/>
    </source>
</evidence>
<accession>A0A2X2WAQ7</accession>
<proteinExistence type="predicted"/>
<organism evidence="1 2">
    <name type="scientific">Citrobacter koseri</name>
    <name type="common">Citrobacter diversus</name>
    <dbReference type="NCBI Taxonomy" id="545"/>
    <lineage>
        <taxon>Bacteria</taxon>
        <taxon>Pseudomonadati</taxon>
        <taxon>Pseudomonadota</taxon>
        <taxon>Gammaproteobacteria</taxon>
        <taxon>Enterobacterales</taxon>
        <taxon>Enterobacteriaceae</taxon>
        <taxon>Citrobacter</taxon>
    </lineage>
</organism>